<evidence type="ECO:0000256" key="4">
    <source>
        <dbReference type="RuleBase" id="RU363034"/>
    </source>
</evidence>
<name>A0A816CKV1_9BILA</name>
<dbReference type="EMBL" id="CAJNOV010017210">
    <property type="protein sequence ID" value="CAF1603345.1"/>
    <property type="molecule type" value="Genomic_DNA"/>
</dbReference>
<dbReference type="FunFam" id="2.40.10.10:FF:000047">
    <property type="entry name" value="Trypsin eta"/>
    <property type="match status" value="1"/>
</dbReference>
<evidence type="ECO:0000256" key="5">
    <source>
        <dbReference type="SAM" id="Phobius"/>
    </source>
</evidence>
<dbReference type="EMBL" id="CAJNOW010013867">
    <property type="protein sequence ID" value="CAF1625815.1"/>
    <property type="molecule type" value="Genomic_DNA"/>
</dbReference>
<accession>A0A816CKV1</accession>
<evidence type="ECO:0000313" key="12">
    <source>
        <dbReference type="Proteomes" id="UP000663834"/>
    </source>
</evidence>
<comment type="subcellular location">
    <subcellularLocation>
        <location evidence="1">Secreted</location>
    </subcellularLocation>
</comment>
<keyword evidence="4" id="KW-0720">Serine protease</keyword>
<dbReference type="PANTHER" id="PTHR24252:SF7">
    <property type="entry name" value="HYALIN"/>
    <property type="match status" value="1"/>
</dbReference>
<dbReference type="Proteomes" id="UP000663855">
    <property type="component" value="Unassembled WGS sequence"/>
</dbReference>
<reference evidence="9" key="1">
    <citation type="submission" date="2021-02" db="EMBL/GenBank/DDBJ databases">
        <authorList>
            <person name="Nowell W R."/>
        </authorList>
    </citation>
    <scope>NUCLEOTIDE SEQUENCE</scope>
</reference>
<dbReference type="PROSITE" id="PS50240">
    <property type="entry name" value="TRYPSIN_DOM"/>
    <property type="match status" value="1"/>
</dbReference>
<dbReference type="PROSITE" id="PS00134">
    <property type="entry name" value="TRYPSIN_HIS"/>
    <property type="match status" value="1"/>
</dbReference>
<dbReference type="InterPro" id="IPR001254">
    <property type="entry name" value="Trypsin_dom"/>
</dbReference>
<comment type="caution">
    <text evidence="9">The sequence shown here is derived from an EMBL/GenBank/DDBJ whole genome shotgun (WGS) entry which is preliminary data.</text>
</comment>
<dbReference type="GO" id="GO:0004252">
    <property type="term" value="F:serine-type endopeptidase activity"/>
    <property type="evidence" value="ECO:0007669"/>
    <property type="project" value="InterPro"/>
</dbReference>
<dbReference type="InterPro" id="IPR033116">
    <property type="entry name" value="TRYPSIN_SER"/>
</dbReference>
<evidence type="ECO:0000256" key="2">
    <source>
        <dbReference type="ARBA" id="ARBA00022525"/>
    </source>
</evidence>
<evidence type="ECO:0000313" key="9">
    <source>
        <dbReference type="EMBL" id="CAF1625815.1"/>
    </source>
</evidence>
<dbReference type="AlphaFoldDB" id="A0A816CKV1"/>
<dbReference type="InterPro" id="IPR043504">
    <property type="entry name" value="Peptidase_S1_PA_chymotrypsin"/>
</dbReference>
<sequence length="320" mass="34392">MVCISQFIVFVTAVVLNQYLAQANIFSCNTTAPCGCSKNAVIINSRIVGGEPAASHSWTWAVSLRVRSDIHFCGGSIISPHYVLTAAHCIDDPYISMLTITAAVGTDNLHDNVGQRITVSTIYKHPRYNKLTHANDIAILRLKKAISFQSSNIGKLCLPALNEIVATDFPMVNSDLVAIGWGKTDVADSSNVLRQVTVTAVSSTTSKCANSIHDTKLQFCSAVNGGGKDTCQGDSGGPLMYYSNVYRQWVVAGITSYGTGCGLANYAGVYARASMYIDWIKSIVGNDGVVIMGENAANISTMSNVFCLTLVFVLFMMRLL</sequence>
<dbReference type="Gene3D" id="2.40.10.10">
    <property type="entry name" value="Trypsin-like serine proteases"/>
    <property type="match status" value="1"/>
</dbReference>
<keyword evidence="4" id="KW-0378">Hydrolase</keyword>
<dbReference type="SMART" id="SM00020">
    <property type="entry name" value="Tryp_SPc"/>
    <property type="match status" value="1"/>
</dbReference>
<organism evidence="9 12">
    <name type="scientific">Rotaria magnacalcarata</name>
    <dbReference type="NCBI Taxonomy" id="392030"/>
    <lineage>
        <taxon>Eukaryota</taxon>
        <taxon>Metazoa</taxon>
        <taxon>Spiralia</taxon>
        <taxon>Gnathifera</taxon>
        <taxon>Rotifera</taxon>
        <taxon>Eurotatoria</taxon>
        <taxon>Bdelloidea</taxon>
        <taxon>Philodinida</taxon>
        <taxon>Philodinidae</taxon>
        <taxon>Rotaria</taxon>
    </lineage>
</organism>
<feature type="domain" description="Peptidase S1" evidence="7">
    <location>
        <begin position="47"/>
        <end position="285"/>
    </location>
</feature>
<dbReference type="CDD" id="cd00190">
    <property type="entry name" value="Tryp_SPc"/>
    <property type="match status" value="1"/>
</dbReference>
<keyword evidence="2" id="KW-0964">Secreted</keyword>
<dbReference type="Proteomes" id="UP000681720">
    <property type="component" value="Unassembled WGS sequence"/>
</dbReference>
<dbReference type="PANTHER" id="PTHR24252">
    <property type="entry name" value="ACROSIN-RELATED"/>
    <property type="match status" value="1"/>
</dbReference>
<dbReference type="EMBL" id="CAJOBJ010000964">
    <property type="protein sequence ID" value="CAF3854059.1"/>
    <property type="molecule type" value="Genomic_DNA"/>
</dbReference>
<evidence type="ECO:0000256" key="6">
    <source>
        <dbReference type="SAM" id="SignalP"/>
    </source>
</evidence>
<feature type="transmembrane region" description="Helical" evidence="5">
    <location>
        <begin position="299"/>
        <end position="317"/>
    </location>
</feature>
<feature type="signal peptide" evidence="6">
    <location>
        <begin position="1"/>
        <end position="23"/>
    </location>
</feature>
<evidence type="ECO:0000313" key="11">
    <source>
        <dbReference type="EMBL" id="CAF3854059.1"/>
    </source>
</evidence>
<evidence type="ECO:0000256" key="3">
    <source>
        <dbReference type="ARBA" id="ARBA00023157"/>
    </source>
</evidence>
<keyword evidence="3" id="KW-1015">Disulfide bond</keyword>
<dbReference type="Proteomes" id="UP000681967">
    <property type="component" value="Unassembled WGS sequence"/>
</dbReference>
<proteinExistence type="predicted"/>
<keyword evidence="5" id="KW-1133">Transmembrane helix</keyword>
<dbReference type="GO" id="GO:0006508">
    <property type="term" value="P:proteolysis"/>
    <property type="evidence" value="ECO:0007669"/>
    <property type="project" value="UniProtKB-KW"/>
</dbReference>
<feature type="chain" id="PRO_5035608844" description="Peptidase S1 domain-containing protein" evidence="6">
    <location>
        <begin position="24"/>
        <end position="320"/>
    </location>
</feature>
<gene>
    <name evidence="10" type="ORF">BYL167_LOCUS3266</name>
    <name evidence="8" type="ORF">CJN711_LOCUS35495</name>
    <name evidence="11" type="ORF">GIL414_LOCUS4125</name>
    <name evidence="9" type="ORF">KQP761_LOCUS25336</name>
</gene>
<protein>
    <recommendedName>
        <fullName evidence="7">Peptidase S1 domain-containing protein</fullName>
    </recommendedName>
</protein>
<dbReference type="GO" id="GO:0005576">
    <property type="term" value="C:extracellular region"/>
    <property type="evidence" value="ECO:0007669"/>
    <property type="project" value="UniProtKB-SubCell"/>
</dbReference>
<dbReference type="EMBL" id="CAJOBH010000619">
    <property type="protein sequence ID" value="CAF3805983.1"/>
    <property type="molecule type" value="Genomic_DNA"/>
</dbReference>
<dbReference type="InterPro" id="IPR009003">
    <property type="entry name" value="Peptidase_S1_PA"/>
</dbReference>
<evidence type="ECO:0000259" key="7">
    <source>
        <dbReference type="PROSITE" id="PS50240"/>
    </source>
</evidence>
<dbReference type="OrthoDB" id="6339452at2759"/>
<dbReference type="PRINTS" id="PR00722">
    <property type="entry name" value="CHYMOTRYPSIN"/>
</dbReference>
<dbReference type="InterPro" id="IPR001314">
    <property type="entry name" value="Peptidase_S1A"/>
</dbReference>
<keyword evidence="6" id="KW-0732">Signal</keyword>
<dbReference type="InterPro" id="IPR018114">
    <property type="entry name" value="TRYPSIN_HIS"/>
</dbReference>
<dbReference type="GO" id="GO:0051604">
    <property type="term" value="P:protein maturation"/>
    <property type="evidence" value="ECO:0007669"/>
    <property type="project" value="UniProtKB-ARBA"/>
</dbReference>
<dbReference type="Proteomes" id="UP000663834">
    <property type="component" value="Unassembled WGS sequence"/>
</dbReference>
<keyword evidence="4" id="KW-0645">Protease</keyword>
<keyword evidence="5" id="KW-0472">Membrane</keyword>
<evidence type="ECO:0000313" key="10">
    <source>
        <dbReference type="EMBL" id="CAF3805983.1"/>
    </source>
</evidence>
<dbReference type="Pfam" id="PF00089">
    <property type="entry name" value="Trypsin"/>
    <property type="match status" value="1"/>
</dbReference>
<dbReference type="PROSITE" id="PS00135">
    <property type="entry name" value="TRYPSIN_SER"/>
    <property type="match status" value="1"/>
</dbReference>
<evidence type="ECO:0000256" key="1">
    <source>
        <dbReference type="ARBA" id="ARBA00004613"/>
    </source>
</evidence>
<keyword evidence="5" id="KW-0812">Transmembrane</keyword>
<evidence type="ECO:0000313" key="8">
    <source>
        <dbReference type="EMBL" id="CAF1603345.1"/>
    </source>
</evidence>
<dbReference type="SUPFAM" id="SSF50494">
    <property type="entry name" value="Trypsin-like serine proteases"/>
    <property type="match status" value="1"/>
</dbReference>